<dbReference type="AlphaFoldDB" id="A0A1M6G767"/>
<proteinExistence type="inferred from homology"/>
<keyword evidence="4" id="KW-1185">Reference proteome</keyword>
<reference evidence="3 4" key="1">
    <citation type="submission" date="2016-11" db="EMBL/GenBank/DDBJ databases">
        <authorList>
            <person name="Jaros S."/>
            <person name="Januszkiewicz K."/>
            <person name="Wedrychowicz H."/>
        </authorList>
    </citation>
    <scope>NUCLEOTIDE SEQUENCE [LARGE SCALE GENOMIC DNA]</scope>
    <source>
        <strain evidence="3 4">DSM 21074</strain>
    </source>
</reference>
<evidence type="ECO:0000313" key="3">
    <source>
        <dbReference type="EMBL" id="SHJ05754.1"/>
    </source>
</evidence>
<dbReference type="OrthoDB" id="9776255at2"/>
<dbReference type="InterPro" id="IPR013320">
    <property type="entry name" value="ConA-like_dom_sf"/>
</dbReference>
<name>A0A1M6G767_9BACT</name>
<dbReference type="PANTHER" id="PTHR10963:SF55">
    <property type="entry name" value="GLYCOSIDE HYDROLASE FAMILY 16 PROTEIN"/>
    <property type="match status" value="1"/>
</dbReference>
<dbReference type="SUPFAM" id="SSF49899">
    <property type="entry name" value="Concanavalin A-like lectins/glucanases"/>
    <property type="match status" value="1"/>
</dbReference>
<dbReference type="InterPro" id="IPR050546">
    <property type="entry name" value="Glycosyl_Hydrlase_16"/>
</dbReference>
<evidence type="ECO:0000313" key="4">
    <source>
        <dbReference type="Proteomes" id="UP000184418"/>
    </source>
</evidence>
<protein>
    <submittedName>
        <fullName evidence="3">Glycosyl hydrolases family 16</fullName>
    </submittedName>
</protein>
<sequence>MKNFLSFPRFRLRPVLGLALTLGLLNCTKDPEKVLPPAPAPSAPVTGNEEARDYSAYTDLAWSDEFNGALLDDTKWTYEIKDVWFNDELQATTNSAKNLFLSNGLLNIQAQKERYNNRDYTSARIITKGKKDFGFGRLDVRAKLPKGKGIWPAIWMLGSNDGVVSWPACGEIDIMELRGSQPNVNISTLHFGTSVADHREKTTTKALASGDFSDDFHTFTLIRSKDKMRFYLDGELYFTVTPSDVSPYPFNNLFYVILNVAVGGKFDGDPDASTVFPQRMQVESVKFYNYK</sequence>
<keyword evidence="3" id="KW-0378">Hydrolase</keyword>
<dbReference type="InterPro" id="IPR000757">
    <property type="entry name" value="Beta-glucanase-like"/>
</dbReference>
<dbReference type="Proteomes" id="UP000184418">
    <property type="component" value="Unassembled WGS sequence"/>
</dbReference>
<dbReference type="STRING" id="1121955.SAMN02745146_2144"/>
<dbReference type="RefSeq" id="WP_073108856.1">
    <property type="nucleotide sequence ID" value="NZ_FQYN01000004.1"/>
</dbReference>
<gene>
    <name evidence="3" type="ORF">SAMN02745146_2144</name>
</gene>
<accession>A0A1M6G767</accession>
<organism evidence="3 4">
    <name type="scientific">Hymenobacter daecheongensis DSM 21074</name>
    <dbReference type="NCBI Taxonomy" id="1121955"/>
    <lineage>
        <taxon>Bacteria</taxon>
        <taxon>Pseudomonadati</taxon>
        <taxon>Bacteroidota</taxon>
        <taxon>Cytophagia</taxon>
        <taxon>Cytophagales</taxon>
        <taxon>Hymenobacteraceae</taxon>
        <taxon>Hymenobacter</taxon>
    </lineage>
</organism>
<dbReference type="PANTHER" id="PTHR10963">
    <property type="entry name" value="GLYCOSYL HYDROLASE-RELATED"/>
    <property type="match status" value="1"/>
</dbReference>
<comment type="similarity">
    <text evidence="1">Belongs to the glycosyl hydrolase 16 family.</text>
</comment>
<dbReference type="Gene3D" id="2.60.120.200">
    <property type="match status" value="1"/>
</dbReference>
<evidence type="ECO:0000256" key="1">
    <source>
        <dbReference type="ARBA" id="ARBA00006865"/>
    </source>
</evidence>
<dbReference type="Pfam" id="PF00722">
    <property type="entry name" value="Glyco_hydro_16"/>
    <property type="match status" value="1"/>
</dbReference>
<dbReference type="PROSITE" id="PS51762">
    <property type="entry name" value="GH16_2"/>
    <property type="match status" value="1"/>
</dbReference>
<feature type="domain" description="GH16" evidence="2">
    <location>
        <begin position="52"/>
        <end position="291"/>
    </location>
</feature>
<evidence type="ECO:0000259" key="2">
    <source>
        <dbReference type="PROSITE" id="PS51762"/>
    </source>
</evidence>
<dbReference type="GO" id="GO:0005975">
    <property type="term" value="P:carbohydrate metabolic process"/>
    <property type="evidence" value="ECO:0007669"/>
    <property type="project" value="InterPro"/>
</dbReference>
<dbReference type="GO" id="GO:0004553">
    <property type="term" value="F:hydrolase activity, hydrolyzing O-glycosyl compounds"/>
    <property type="evidence" value="ECO:0007669"/>
    <property type="project" value="InterPro"/>
</dbReference>
<dbReference type="EMBL" id="FQYN01000004">
    <property type="protein sequence ID" value="SHJ05754.1"/>
    <property type="molecule type" value="Genomic_DNA"/>
</dbReference>
<dbReference type="CDD" id="cd08023">
    <property type="entry name" value="GH16_laminarinase_like"/>
    <property type="match status" value="1"/>
</dbReference>